<reference evidence="1 2" key="2">
    <citation type="submission" date="2018-11" db="EMBL/GenBank/DDBJ databases">
        <authorList>
            <consortium name="Pathogen Informatics"/>
        </authorList>
    </citation>
    <scope>NUCLEOTIDE SEQUENCE [LARGE SCALE GENOMIC DNA]</scope>
</reference>
<gene>
    <name evidence="1" type="ORF">TASK_LOCUS9548</name>
</gene>
<dbReference type="EMBL" id="UYRS01019233">
    <property type="protein sequence ID" value="VDK43973.1"/>
    <property type="molecule type" value="Genomic_DNA"/>
</dbReference>
<organism evidence="3">
    <name type="scientific">Taenia asiatica</name>
    <name type="common">Asian tapeworm</name>
    <dbReference type="NCBI Taxonomy" id="60517"/>
    <lineage>
        <taxon>Eukaryota</taxon>
        <taxon>Metazoa</taxon>
        <taxon>Spiralia</taxon>
        <taxon>Lophotrochozoa</taxon>
        <taxon>Platyhelminthes</taxon>
        <taxon>Cestoda</taxon>
        <taxon>Eucestoda</taxon>
        <taxon>Cyclophyllidea</taxon>
        <taxon>Taeniidae</taxon>
        <taxon>Taenia</taxon>
    </lineage>
</organism>
<evidence type="ECO:0000313" key="2">
    <source>
        <dbReference type="Proteomes" id="UP000282613"/>
    </source>
</evidence>
<sequence length="509" mass="58370">MDVKSDEKRKEDNASNSLGWGSAVDACLPLRIDIPRNTCQAMVLVIFNQEENQYGAFHNEMVLNRPIFKAYGNGEYLGISKCLRCVEGWFPKSWGVAAICFDCKDQALKCMESKTQMREAGWMGLPEMYIVPLCNSVHHMGEYQYLQIDMYDVKNGVNFVRYLNTLENIVRARDGLIIAGTREVLRFRGMRRPMYLVIYQWRRLNEIEDFNREITPILHDSGSACSTRVIFEMDAYCQPFRRRCGDVAQMEVRDISKILKEEAISTGDSNASNSTAWAGSRGMYCGTNFQRFHNNFPCQNIPKNTSQTMVLIIFNLAENYYGAFRNEMIINLPIFKAYGNGEYLGLSKCVRCVEGSFPMNSGVAALCFDDNEEALRCMQSKTQIREANWMGCPEMYIIPLCNPIRHMADYPFLQVDFYDVKNGVNFTKYMNTVENMVHDKGGLIIAGTTDIMRFRGVCRPMYVVIYQWTTIDLVECFNREVEPTLREAGAACSTRVIFEMDAFSQKCLN</sequence>
<dbReference type="OrthoDB" id="6221250at2759"/>
<accession>A0A0R3WFA6</accession>
<protein>
    <submittedName>
        <fullName evidence="3">ATP-dependent DNA helicase</fullName>
    </submittedName>
</protein>
<proteinExistence type="predicted"/>
<evidence type="ECO:0000313" key="1">
    <source>
        <dbReference type="EMBL" id="VDK43973.1"/>
    </source>
</evidence>
<reference evidence="3" key="1">
    <citation type="submission" date="2017-02" db="UniProtKB">
        <authorList>
            <consortium name="WormBaseParasite"/>
        </authorList>
    </citation>
    <scope>IDENTIFICATION</scope>
</reference>
<name>A0A0R3WFA6_TAEAS</name>
<evidence type="ECO:0000313" key="3">
    <source>
        <dbReference type="WBParaSite" id="TASK_0000954701-mRNA-1"/>
    </source>
</evidence>
<keyword evidence="2" id="KW-1185">Reference proteome</keyword>
<dbReference type="WBParaSite" id="TASK_0000954701-mRNA-1">
    <property type="protein sequence ID" value="TASK_0000954701-mRNA-1"/>
    <property type="gene ID" value="TASK_0000954701"/>
</dbReference>
<dbReference type="Proteomes" id="UP000282613">
    <property type="component" value="Unassembled WGS sequence"/>
</dbReference>
<dbReference type="AlphaFoldDB" id="A0A0R3WFA6"/>